<reference evidence="12 13" key="1">
    <citation type="journal article" date="2013" name="BMC Genomics">
        <title>High quality de novo sequencing and assembly of the Saccharomyces arboricolus genome.</title>
        <authorList>
            <person name="Liti G."/>
            <person name="Nguyen Ba A.N."/>
            <person name="Blythe M."/>
            <person name="Mueller C.A."/>
            <person name="Bergstroem A."/>
            <person name="Cubillos F.A."/>
            <person name="Dafhnis-Calas F."/>
            <person name="Khoshraftar S."/>
            <person name="Malla S."/>
            <person name="Mehta N."/>
            <person name="Siow C.C."/>
            <person name="Warringer J."/>
            <person name="Moses A.M."/>
            <person name="Louis E.J."/>
            <person name="Nieduszynski C.A."/>
        </authorList>
    </citation>
    <scope>NUCLEOTIDE SEQUENCE [LARGE SCALE GENOMIC DNA]</scope>
    <source>
        <strain evidence="13">H-6 / AS 2.3317 / CBS 10644</strain>
    </source>
</reference>
<dbReference type="PANTHER" id="PTHR24012">
    <property type="entry name" value="RNA BINDING PROTEIN"/>
    <property type="match status" value="1"/>
</dbReference>
<dbReference type="InterPro" id="IPR031766">
    <property type="entry name" value="RRM_occluded"/>
</dbReference>
<proteinExistence type="predicted"/>
<evidence type="ECO:0000256" key="4">
    <source>
        <dbReference type="ARBA" id="ARBA00022884"/>
    </source>
</evidence>
<dbReference type="HOGENOM" id="CLU_621223_0_0_1"/>
<dbReference type="CDD" id="cd12296">
    <property type="entry name" value="RRM1_Prp24"/>
    <property type="match status" value="1"/>
</dbReference>
<evidence type="ECO:0000256" key="2">
    <source>
        <dbReference type="ARBA" id="ARBA00022664"/>
    </source>
</evidence>
<dbReference type="FunFam" id="3.30.70.330:FF:000365">
    <property type="entry name" value="U4/U6 snRNA-associated-splicing factor PRP24"/>
    <property type="match status" value="1"/>
</dbReference>
<dbReference type="InterPro" id="IPR012677">
    <property type="entry name" value="Nucleotide-bd_a/b_plait_sf"/>
</dbReference>
<dbReference type="InterPro" id="IPR008669">
    <property type="entry name" value="LSM_interact"/>
</dbReference>
<dbReference type="InterPro" id="IPR034398">
    <property type="entry name" value="Prp24_RRM2"/>
</dbReference>
<accession>J8LPZ3</accession>
<evidence type="ECO:0000256" key="7">
    <source>
        <dbReference type="ARBA" id="ARBA00093374"/>
    </source>
</evidence>
<evidence type="ECO:0000313" key="12">
    <source>
        <dbReference type="EMBL" id="EJS44152.1"/>
    </source>
</evidence>
<dbReference type="GO" id="GO:0003723">
    <property type="term" value="F:RNA binding"/>
    <property type="evidence" value="ECO:0007669"/>
    <property type="project" value="UniProtKB-UniRule"/>
</dbReference>
<dbReference type="PROSITE" id="PS50102">
    <property type="entry name" value="RRM"/>
    <property type="match status" value="3"/>
</dbReference>
<dbReference type="OrthoDB" id="360390at2759"/>
<comment type="function">
    <text evidence="7">Functions as a recycling factor of the spliceosome, a machinery that forms on each precursor-messenger RNA (pre-mRNA) and catalyzes the removal of introns. Chaperones the re-annealing of U4 and U6 snRNAs (small nuclear RNAs) released from previous rounds of splicing, an initial step in reforming the U4/U6-U5 tri-snRNP (small nuclear ribonucleoprotein) that can reassemble into another spliceosome complex; this step involves binding U6 and facilitating the unwinding of the U6 internal stem loop, followed by base-pairing of U6 to U4.</text>
</comment>
<evidence type="ECO:0000256" key="3">
    <source>
        <dbReference type="ARBA" id="ARBA00022737"/>
    </source>
</evidence>
<dbReference type="AlphaFoldDB" id="J8LPZ3"/>
<keyword evidence="3" id="KW-0677">Repeat</keyword>
<evidence type="ECO:0000256" key="10">
    <source>
        <dbReference type="SAM" id="MobiDB-lite"/>
    </source>
</evidence>
<dbReference type="Pfam" id="PF00076">
    <property type="entry name" value="RRM_1"/>
    <property type="match status" value="3"/>
</dbReference>
<dbReference type="EMBL" id="ALIE01000046">
    <property type="protein sequence ID" value="EJS44152.1"/>
    <property type="molecule type" value="Genomic_DNA"/>
</dbReference>
<keyword evidence="13" id="KW-1185">Reference proteome</keyword>
<dbReference type="SUPFAM" id="SSF54928">
    <property type="entry name" value="RNA-binding domain, RBD"/>
    <property type="match status" value="2"/>
</dbReference>
<feature type="domain" description="RRM" evidence="11">
    <location>
        <begin position="41"/>
        <end position="116"/>
    </location>
</feature>
<feature type="compositionally biased region" description="Basic and acidic residues" evidence="10">
    <location>
        <begin position="426"/>
        <end position="437"/>
    </location>
</feature>
<keyword evidence="6" id="KW-0539">Nucleus</keyword>
<dbReference type="GO" id="GO:0005688">
    <property type="term" value="C:U6 snRNP"/>
    <property type="evidence" value="ECO:0007669"/>
    <property type="project" value="UniProtKB-ARBA"/>
</dbReference>
<evidence type="ECO:0000256" key="8">
    <source>
        <dbReference type="ARBA" id="ARBA00093627"/>
    </source>
</evidence>
<keyword evidence="2" id="KW-0507">mRNA processing</keyword>
<keyword evidence="4 9" id="KW-0694">RNA-binding</keyword>
<dbReference type="InterPro" id="IPR034397">
    <property type="entry name" value="Prp24_RRM1"/>
</dbReference>
<dbReference type="SMART" id="SM00360">
    <property type="entry name" value="RRM"/>
    <property type="match status" value="4"/>
</dbReference>
<comment type="caution">
    <text evidence="12">The sequence shown here is derived from an EMBL/GenBank/DDBJ whole genome shotgun (WGS) entry which is preliminary data.</text>
</comment>
<dbReference type="InterPro" id="IPR000504">
    <property type="entry name" value="RRM_dom"/>
</dbReference>
<dbReference type="GO" id="GO:0006397">
    <property type="term" value="P:mRNA processing"/>
    <property type="evidence" value="ECO:0007669"/>
    <property type="project" value="UniProtKB-KW"/>
</dbReference>
<organism evidence="12 13">
    <name type="scientific">Saccharomyces arboricola (strain H-6 / AS 2.3317 / CBS 10644)</name>
    <name type="common">Yeast</name>
    <dbReference type="NCBI Taxonomy" id="1160507"/>
    <lineage>
        <taxon>Eukaryota</taxon>
        <taxon>Fungi</taxon>
        <taxon>Dikarya</taxon>
        <taxon>Ascomycota</taxon>
        <taxon>Saccharomycotina</taxon>
        <taxon>Saccharomycetes</taxon>
        <taxon>Saccharomycetales</taxon>
        <taxon>Saccharomycetaceae</taxon>
        <taxon>Saccharomyces</taxon>
    </lineage>
</organism>
<dbReference type="InterPro" id="IPR035979">
    <property type="entry name" value="RBD_domain_sf"/>
</dbReference>
<keyword evidence="5" id="KW-0508">mRNA splicing</keyword>
<evidence type="ECO:0000313" key="13">
    <source>
        <dbReference type="Proteomes" id="UP000006968"/>
    </source>
</evidence>
<evidence type="ECO:0000256" key="6">
    <source>
        <dbReference type="ARBA" id="ARBA00023242"/>
    </source>
</evidence>
<dbReference type="CDD" id="cd12299">
    <property type="entry name" value="RRM4_Prp24"/>
    <property type="match status" value="1"/>
</dbReference>
<protein>
    <recommendedName>
        <fullName evidence="8">U4/U6 snRNA-associated-splicing factor PRP24</fullName>
    </recommendedName>
</protein>
<evidence type="ECO:0000259" key="11">
    <source>
        <dbReference type="PROSITE" id="PS50102"/>
    </source>
</evidence>
<comment type="subcellular location">
    <subcellularLocation>
        <location evidence="1">Nucleus</location>
    </subcellularLocation>
</comment>
<dbReference type="Pfam" id="PF05391">
    <property type="entry name" value="Lsm_interact"/>
    <property type="match status" value="1"/>
</dbReference>
<feature type="region of interest" description="Disordered" evidence="10">
    <location>
        <begin position="412"/>
        <end position="437"/>
    </location>
</feature>
<gene>
    <name evidence="12" type="ORF">SU7_0754</name>
</gene>
<sequence length="445" mass="51235">MEYTHGTVPSSKRPLDEDSSIATTFTSKKANETPTRNRELTTVLVKNLPKSYNQNKVYKYFEDCGPIVHVDVADSLKKSFRFARLEFARYDSALAALTKTYKTVGQNEILVSHLIDCTLWMTNFPPNYTQRDIKRLFQDINVVILSIRLPSLRFNTRRRFTYIDVTSKEDANICVEKLNGFEIEGYKLVTKISNPLERSKRTDSATLEGREVIIRNLSTGLLDENILRDSFEQFGCIEKINIPTGQKEHKFNNCCAFIVFERKCAAEKALEMDKTSLHDREIAVSLADKKPFLERNEVKRLLALRNSKELQSLICLFPLTDKVSPIQIEDFLQKEIHVDKKLVEKVLLVSDFNGAIVIFRDEKLAAKMSMLLNGSQFQGKVIRSGSINDMKKYHSNEQNPNVRDAKPSLTNMLQKKRPSHQIKNNSSEKKEQMSNDDFRRMFLGK</sequence>
<dbReference type="Gene3D" id="3.30.70.330">
    <property type="match status" value="4"/>
</dbReference>
<evidence type="ECO:0000256" key="9">
    <source>
        <dbReference type="PROSITE-ProRule" id="PRU00176"/>
    </source>
</evidence>
<dbReference type="GO" id="GO:0008380">
    <property type="term" value="P:RNA splicing"/>
    <property type="evidence" value="ECO:0007669"/>
    <property type="project" value="UniProtKB-KW"/>
</dbReference>
<evidence type="ECO:0000256" key="5">
    <source>
        <dbReference type="ARBA" id="ARBA00023187"/>
    </source>
</evidence>
<dbReference type="CDD" id="cd12297">
    <property type="entry name" value="RRM2_Prp24"/>
    <property type="match status" value="1"/>
</dbReference>
<feature type="domain" description="RRM" evidence="11">
    <location>
        <begin position="117"/>
        <end position="195"/>
    </location>
</feature>
<feature type="region of interest" description="Disordered" evidence="10">
    <location>
        <begin position="1"/>
        <end position="36"/>
    </location>
</feature>
<evidence type="ECO:0000256" key="1">
    <source>
        <dbReference type="ARBA" id="ARBA00004123"/>
    </source>
</evidence>
<dbReference type="Proteomes" id="UP000006968">
    <property type="component" value="Chromosome IV"/>
</dbReference>
<feature type="domain" description="RRM" evidence="11">
    <location>
        <begin position="210"/>
        <end position="289"/>
    </location>
</feature>
<name>J8LPZ3_SACAR</name>
<dbReference type="Pfam" id="PF16842">
    <property type="entry name" value="RRM_occluded"/>
    <property type="match status" value="1"/>
</dbReference>